<dbReference type="STRING" id="1348774.AB433_04125"/>
<keyword evidence="2" id="KW-1185">Reference proteome</keyword>
<dbReference type="Gene3D" id="1.25.40.10">
    <property type="entry name" value="Tetratricopeptide repeat domain"/>
    <property type="match status" value="1"/>
</dbReference>
<gene>
    <name evidence="1" type="ORF">AB433_04125</name>
</gene>
<dbReference type="InterPro" id="IPR011990">
    <property type="entry name" value="TPR-like_helical_dom_sf"/>
</dbReference>
<dbReference type="Proteomes" id="UP000035287">
    <property type="component" value="Chromosome"/>
</dbReference>
<dbReference type="EMBL" id="CP011770">
    <property type="protein sequence ID" value="AKM09354.1"/>
    <property type="molecule type" value="Genomic_DNA"/>
</dbReference>
<organism evidence="1 2">
    <name type="scientific">Croceicoccus naphthovorans</name>
    <dbReference type="NCBI Taxonomy" id="1348774"/>
    <lineage>
        <taxon>Bacteria</taxon>
        <taxon>Pseudomonadati</taxon>
        <taxon>Pseudomonadota</taxon>
        <taxon>Alphaproteobacteria</taxon>
        <taxon>Sphingomonadales</taxon>
        <taxon>Erythrobacteraceae</taxon>
        <taxon>Croceicoccus</taxon>
    </lineage>
</organism>
<reference evidence="1 2" key="1">
    <citation type="submission" date="2015-06" db="EMBL/GenBank/DDBJ databases">
        <authorList>
            <person name="Zeng Y."/>
            <person name="Huang Y."/>
        </authorList>
    </citation>
    <scope>NUCLEOTIDE SEQUENCE [LARGE SCALE GENOMIC DNA]</scope>
    <source>
        <strain evidence="1 2">PQ-2</strain>
    </source>
</reference>
<evidence type="ECO:0000313" key="1">
    <source>
        <dbReference type="EMBL" id="AKM09354.1"/>
    </source>
</evidence>
<protein>
    <recommendedName>
        <fullName evidence="3">Beta-lactamase</fullName>
    </recommendedName>
</protein>
<dbReference type="KEGG" id="cna:AB433_04125"/>
<dbReference type="AlphaFoldDB" id="A0A0G3XFG0"/>
<evidence type="ECO:0008006" key="3">
    <source>
        <dbReference type="Google" id="ProtNLM"/>
    </source>
</evidence>
<dbReference type="PANTHER" id="PTHR13891">
    <property type="entry name" value="CYTOCHROME C OXIDASE ASSEMBLY FACTOR 7"/>
    <property type="match status" value="1"/>
</dbReference>
<name>A0A0G3XFG0_9SPHN</name>
<sequence length="442" mass="47481">MVEGPSMRFTHVLTGLLAIFFASLAIGAPATPQTVADNFAVPGCMDVVNNDYYACQKRAKAMAVAGVEKTDAASMAQAWRIVCSFKDRESCEEAARIYTHGGPGLNPDMRIAANFHARACEFRSDDSCEAALDFFSRPGGNARDIRRLAFLYNDRCTQGSAQACEKGAFIVANGFGDRFSGVTNLALARTMAETGCKSGRSVNSCLLAEMLYGDSSLEGADAARSLTYAEMNCTAGEGASCLRLGAEAQRSENWTRAAGRYADACRLGSQAGCRHAAEAEKMKRYLAQQQEAKSGFLGALEAGDYAAATHAAIYVYQSKNHLAEAIRYIAGKRRMGSVPTNHLYVTALWFPSGDVFEAANREMRSRGTGLEGRFGGDTNAPGMAAARWQSAYSRGSSAYRASSSGTFTPSPMPSASEIASQTRQRYHHVNCVMSRIPNNPNC</sequence>
<dbReference type="InterPro" id="IPR040239">
    <property type="entry name" value="HcpB-like"/>
</dbReference>
<accession>A0A0G3XFG0</accession>
<evidence type="ECO:0000313" key="2">
    <source>
        <dbReference type="Proteomes" id="UP000035287"/>
    </source>
</evidence>
<dbReference type="PANTHER" id="PTHR13891:SF1">
    <property type="entry name" value="CYTOCHROME C OXIDASE ASSEMBLY FACTOR 7"/>
    <property type="match status" value="1"/>
</dbReference>
<proteinExistence type="predicted"/>
<dbReference type="PATRIC" id="fig|1348774.3.peg.859"/>